<keyword evidence="2" id="KW-1185">Reference proteome</keyword>
<dbReference type="Proteomes" id="UP000199559">
    <property type="component" value="Unassembled WGS sequence"/>
</dbReference>
<evidence type="ECO:0008006" key="3">
    <source>
        <dbReference type="Google" id="ProtNLM"/>
    </source>
</evidence>
<name>A0A1I3T452_9FLAO</name>
<gene>
    <name evidence="1" type="ORF">SAMN05443431_11332</name>
</gene>
<accession>A0A1I3T452</accession>
<protein>
    <recommendedName>
        <fullName evidence="3">DUF4249 domain-containing protein</fullName>
    </recommendedName>
</protein>
<dbReference type="EMBL" id="FORM01000013">
    <property type="protein sequence ID" value="SFJ64456.1"/>
    <property type="molecule type" value="Genomic_DNA"/>
</dbReference>
<organism evidence="1 2">
    <name type="scientific">Olleya namhaensis</name>
    <dbReference type="NCBI Taxonomy" id="1144750"/>
    <lineage>
        <taxon>Bacteria</taxon>
        <taxon>Pseudomonadati</taxon>
        <taxon>Bacteroidota</taxon>
        <taxon>Flavobacteriia</taxon>
        <taxon>Flavobacteriales</taxon>
        <taxon>Flavobacteriaceae</taxon>
    </lineage>
</organism>
<dbReference type="RefSeq" id="WP_090842301.1">
    <property type="nucleotide sequence ID" value="NZ_FORM01000013.1"/>
</dbReference>
<reference evidence="2" key="1">
    <citation type="submission" date="2016-10" db="EMBL/GenBank/DDBJ databases">
        <authorList>
            <person name="Varghese N."/>
            <person name="Submissions S."/>
        </authorList>
    </citation>
    <scope>NUCLEOTIDE SEQUENCE [LARGE SCALE GENOMIC DNA]</scope>
    <source>
        <strain evidence="2">DSM 28881</strain>
    </source>
</reference>
<proteinExistence type="predicted"/>
<dbReference type="Pfam" id="PF14054">
    <property type="entry name" value="DUF4249"/>
    <property type="match status" value="1"/>
</dbReference>
<sequence>MKKILYILIVFTLFNCEDVIDLKVPTSDPKLVIEASLNWFDGTDGAQQQIKLTLSAPFFDAQVPPANNAIVTVEDNNGNMFQFLEDAETGIYKTSTFIPQINQEYTLTIIYQNQTYVGTEVLTTVTPIDYIEQNNDGGFSGEDIELKAYYTDPANIDNYYFYEFISDIPEIPVLQVYDDQFTDGNQIFAFYSEEDLESGNQVTINNYGISQQFYQFMDILLQQTSDSGGGPFQTQPATVRGNCVNITNPDNFPLGYFRVSEAFQFTYIVE</sequence>
<dbReference type="InterPro" id="IPR025345">
    <property type="entry name" value="DUF4249"/>
</dbReference>
<evidence type="ECO:0000313" key="2">
    <source>
        <dbReference type="Proteomes" id="UP000199559"/>
    </source>
</evidence>
<dbReference type="STRING" id="1144750.SAMN05443431_11332"/>
<dbReference type="AlphaFoldDB" id="A0A1I3T452"/>
<evidence type="ECO:0000313" key="1">
    <source>
        <dbReference type="EMBL" id="SFJ64456.1"/>
    </source>
</evidence>